<dbReference type="AlphaFoldDB" id="A0A2T1C2N0"/>
<evidence type="ECO:0000313" key="2">
    <source>
        <dbReference type="Proteomes" id="UP000238762"/>
    </source>
</evidence>
<organism evidence="1 2">
    <name type="scientific">Merismopedia glauca CCAP 1448/3</name>
    <dbReference type="NCBI Taxonomy" id="1296344"/>
    <lineage>
        <taxon>Bacteria</taxon>
        <taxon>Bacillati</taxon>
        <taxon>Cyanobacteriota</taxon>
        <taxon>Cyanophyceae</taxon>
        <taxon>Synechococcales</taxon>
        <taxon>Merismopediaceae</taxon>
        <taxon>Merismopedia</taxon>
    </lineage>
</organism>
<dbReference type="Proteomes" id="UP000238762">
    <property type="component" value="Unassembled WGS sequence"/>
</dbReference>
<protein>
    <submittedName>
        <fullName evidence="1">Peptidase</fullName>
    </submittedName>
</protein>
<comment type="caution">
    <text evidence="1">The sequence shown here is derived from an EMBL/GenBank/DDBJ whole genome shotgun (WGS) entry which is preliminary data.</text>
</comment>
<proteinExistence type="predicted"/>
<dbReference type="CDD" id="cd04279">
    <property type="entry name" value="ZnMc_MMP_like_1"/>
    <property type="match status" value="1"/>
</dbReference>
<dbReference type="SUPFAM" id="SSF55486">
    <property type="entry name" value="Metalloproteases ('zincins'), catalytic domain"/>
    <property type="match status" value="1"/>
</dbReference>
<dbReference type="InterPro" id="IPR024079">
    <property type="entry name" value="MetalloPept_cat_dom_sf"/>
</dbReference>
<dbReference type="OrthoDB" id="9786975at2"/>
<dbReference type="GO" id="GO:0008237">
    <property type="term" value="F:metallopeptidase activity"/>
    <property type="evidence" value="ECO:0007669"/>
    <property type="project" value="InterPro"/>
</dbReference>
<evidence type="ECO:0000313" key="1">
    <source>
        <dbReference type="EMBL" id="PSB02535.1"/>
    </source>
</evidence>
<sequence length="287" mass="32167">MGYIKRLWLVKKRLILSIGIASFTALLIITLQLNFLQPSWGATSDLPPLQPHPLPATLANWVDNTNSGDYFTQIRPSPAGYLMWFDFPIKVYVEHPSQNLGVGTQTKAEVQKTNPQPVTPVNPIDPKLLKFQEWVDNVAQGIQPWKVYLPLEIVPEAENADIKVLRVRPLLQLTPNGPRARSAEVRYQVYLRKSPNSSTPVLYPKYDISISPDLSANYIRAAALHEIGHALGIWGHSPKETDALYFTQVRNPPPISPRDINTLKLIYQQPTRLGWSIPVVGAKGSTN</sequence>
<reference evidence="1 2" key="1">
    <citation type="submission" date="2018-02" db="EMBL/GenBank/DDBJ databases">
        <authorList>
            <person name="Cohen D.B."/>
            <person name="Kent A.D."/>
        </authorList>
    </citation>
    <scope>NUCLEOTIDE SEQUENCE [LARGE SCALE GENOMIC DNA]</scope>
    <source>
        <strain evidence="1 2">CCAP 1448/3</strain>
    </source>
</reference>
<dbReference type="RefSeq" id="WP_106289047.1">
    <property type="nucleotide sequence ID" value="NZ_CAWNTC010000059.1"/>
</dbReference>
<accession>A0A2T1C2N0</accession>
<keyword evidence="2" id="KW-1185">Reference proteome</keyword>
<dbReference type="EMBL" id="PVWJ01000057">
    <property type="protein sequence ID" value="PSB02535.1"/>
    <property type="molecule type" value="Genomic_DNA"/>
</dbReference>
<name>A0A2T1C2N0_9CYAN</name>
<gene>
    <name evidence="1" type="ORF">C7B64_12795</name>
</gene>
<dbReference type="Gene3D" id="3.40.390.10">
    <property type="entry name" value="Collagenase (Catalytic Domain)"/>
    <property type="match status" value="1"/>
</dbReference>
<reference evidence="1 2" key="2">
    <citation type="submission" date="2018-03" db="EMBL/GenBank/DDBJ databases">
        <title>The ancient ancestry and fast evolution of plastids.</title>
        <authorList>
            <person name="Moore K.R."/>
            <person name="Magnabosco C."/>
            <person name="Momper L."/>
            <person name="Gold D.A."/>
            <person name="Bosak T."/>
            <person name="Fournier G.P."/>
        </authorList>
    </citation>
    <scope>NUCLEOTIDE SEQUENCE [LARGE SCALE GENOMIC DNA]</scope>
    <source>
        <strain evidence="1 2">CCAP 1448/3</strain>
    </source>
</reference>